<dbReference type="InterPro" id="IPR004154">
    <property type="entry name" value="Anticodon-bd"/>
</dbReference>
<dbReference type="GO" id="GO:0005739">
    <property type="term" value="C:mitochondrion"/>
    <property type="evidence" value="ECO:0007669"/>
    <property type="project" value="TreeGrafter"/>
</dbReference>
<reference evidence="2" key="1">
    <citation type="submission" date="2020-04" db="EMBL/GenBank/DDBJ databases">
        <authorList>
            <person name="Neveu A P."/>
        </authorList>
    </citation>
    <scope>NUCLEOTIDE SEQUENCE</scope>
    <source>
        <tissue evidence="2">Whole embryo</tissue>
    </source>
</reference>
<dbReference type="SUPFAM" id="SSF52954">
    <property type="entry name" value="Class II aaRS ABD-related"/>
    <property type="match status" value="1"/>
</dbReference>
<sequence length="384" mass="44132">MWVFTPSFLTLARLTCRKRPRLITQTTFKINRLLYLPRECGLSTQCLEAFDMPTLDLLHQSKFLKTSSGADETVLDLLSLELINNVKKEWWKKFVMDKTDVTKIELEDFSKRCSDGQSILSNIVFEHWKKPENTKEKKLSSTAVNIVSKGGEADYLFLMLPCSKTPEMQYEESLSQQLRFLKKYIRKPAQLVAETVNGQTDVLSSIVYKHNESKIEIVDCKLMNHNQLKNFSEWNEIASSLQPISSICTIFINVTSLLCAICLDAYHKVSFPNYEATLFCLHPYIAPVKVAIAIEGKEKNEKLTEVADYLVQRINGMNVNCWNASEMNLTFSDLDHCGVMYCVILNDETIENGIVLMRNRDTSIKMPLHFTEVMAKLHLYLNPR</sequence>
<dbReference type="GO" id="GO:0006264">
    <property type="term" value="P:mitochondrial DNA replication"/>
    <property type="evidence" value="ECO:0007669"/>
    <property type="project" value="TreeGrafter"/>
</dbReference>
<evidence type="ECO:0000259" key="1">
    <source>
        <dbReference type="Pfam" id="PF03129"/>
    </source>
</evidence>
<dbReference type="PANTHER" id="PTHR10745">
    <property type="entry name" value="GLYCYL-TRNA SYNTHETASE/DNA POLYMERASE SUBUNIT GAMMA-2"/>
    <property type="match status" value="1"/>
</dbReference>
<evidence type="ECO:0000313" key="2">
    <source>
        <dbReference type="EMBL" id="CAB3262834.1"/>
    </source>
</evidence>
<dbReference type="EMBL" id="LR786972">
    <property type="protein sequence ID" value="CAB3262834.1"/>
    <property type="molecule type" value="mRNA"/>
</dbReference>
<dbReference type="PANTHER" id="PTHR10745:SF8">
    <property type="entry name" value="DNA POLYMERASE SUBUNIT GAMMA-2, MITOCHONDRIAL"/>
    <property type="match status" value="1"/>
</dbReference>
<name>A0A6F9DH89_9ASCI</name>
<dbReference type="Gene3D" id="3.40.50.800">
    <property type="entry name" value="Anticodon-binding domain"/>
    <property type="match status" value="1"/>
</dbReference>
<dbReference type="InterPro" id="IPR045864">
    <property type="entry name" value="aa-tRNA-synth_II/BPL/LPL"/>
</dbReference>
<dbReference type="Pfam" id="PF03129">
    <property type="entry name" value="HGTP_anticodon"/>
    <property type="match status" value="1"/>
</dbReference>
<protein>
    <submittedName>
        <fullName evidence="2">Uncharacterized protein LOC100183944</fullName>
    </submittedName>
</protein>
<dbReference type="InterPro" id="IPR027031">
    <property type="entry name" value="Gly-tRNA_synthase/POLG2"/>
</dbReference>
<dbReference type="Gene3D" id="3.30.930.10">
    <property type="entry name" value="Bira Bifunctional Protein, Domain 2"/>
    <property type="match status" value="1"/>
</dbReference>
<dbReference type="InterPro" id="IPR036621">
    <property type="entry name" value="Anticodon-bd_dom_sf"/>
</dbReference>
<organism evidence="2">
    <name type="scientific">Phallusia mammillata</name>
    <dbReference type="NCBI Taxonomy" id="59560"/>
    <lineage>
        <taxon>Eukaryota</taxon>
        <taxon>Metazoa</taxon>
        <taxon>Chordata</taxon>
        <taxon>Tunicata</taxon>
        <taxon>Ascidiacea</taxon>
        <taxon>Phlebobranchia</taxon>
        <taxon>Ascidiidae</taxon>
        <taxon>Phallusia</taxon>
    </lineage>
</organism>
<feature type="domain" description="Anticodon-binding" evidence="1">
    <location>
        <begin position="297"/>
        <end position="377"/>
    </location>
</feature>
<gene>
    <name evidence="2" type="primary">LOC100183944</name>
</gene>
<accession>A0A6F9DH89</accession>
<dbReference type="AlphaFoldDB" id="A0A6F9DH89"/>
<proteinExistence type="evidence at transcript level"/>